<sequence>MTTAPPPAPITTTGEVALPVSSGSMLRMLSEQSEPQHTYAVPRDHAHSSRRDSFRPRRRGEVALLWSATGSLMLASTALVAGVLIR</sequence>
<keyword evidence="2" id="KW-0472">Membrane</keyword>
<keyword evidence="4" id="KW-1185">Reference proteome</keyword>
<feature type="compositionally biased region" description="Basic and acidic residues" evidence="1">
    <location>
        <begin position="42"/>
        <end position="54"/>
    </location>
</feature>
<name>A0ABN6XNC5_9MICO</name>
<reference evidence="4" key="1">
    <citation type="journal article" date="2019" name="Int. J. Syst. Evol. Microbiol.">
        <title>The Global Catalogue of Microorganisms (GCM) 10K type strain sequencing project: providing services to taxonomists for standard genome sequencing and annotation.</title>
        <authorList>
            <consortium name="The Broad Institute Genomics Platform"/>
            <consortium name="The Broad Institute Genome Sequencing Center for Infectious Disease"/>
            <person name="Wu L."/>
            <person name="Ma J."/>
        </authorList>
    </citation>
    <scope>NUCLEOTIDE SEQUENCE [LARGE SCALE GENOMIC DNA]</scope>
    <source>
        <strain evidence="4">NBRC 108725</strain>
    </source>
</reference>
<keyword evidence="2" id="KW-0812">Transmembrane</keyword>
<feature type="transmembrane region" description="Helical" evidence="2">
    <location>
        <begin position="63"/>
        <end position="85"/>
    </location>
</feature>
<evidence type="ECO:0000256" key="2">
    <source>
        <dbReference type="SAM" id="Phobius"/>
    </source>
</evidence>
<dbReference type="RefSeq" id="WP_286278536.1">
    <property type="nucleotide sequence ID" value="NZ_AP027731.1"/>
</dbReference>
<accession>A0ABN6XNC5</accession>
<dbReference type="EMBL" id="AP027731">
    <property type="protein sequence ID" value="BDZ45140.1"/>
    <property type="molecule type" value="Genomic_DNA"/>
</dbReference>
<keyword evidence="2" id="KW-1133">Transmembrane helix</keyword>
<proteinExistence type="predicted"/>
<evidence type="ECO:0000313" key="3">
    <source>
        <dbReference type="EMBL" id="BDZ45140.1"/>
    </source>
</evidence>
<evidence type="ECO:0000313" key="4">
    <source>
        <dbReference type="Proteomes" id="UP001321498"/>
    </source>
</evidence>
<organism evidence="3 4">
    <name type="scientific">Naasia aerilata</name>
    <dbReference type="NCBI Taxonomy" id="1162966"/>
    <lineage>
        <taxon>Bacteria</taxon>
        <taxon>Bacillati</taxon>
        <taxon>Actinomycetota</taxon>
        <taxon>Actinomycetes</taxon>
        <taxon>Micrococcales</taxon>
        <taxon>Microbacteriaceae</taxon>
        <taxon>Naasia</taxon>
    </lineage>
</organism>
<gene>
    <name evidence="3" type="ORF">GCM10025866_10490</name>
</gene>
<protein>
    <submittedName>
        <fullName evidence="3">Uncharacterized protein</fullName>
    </submittedName>
</protein>
<feature type="region of interest" description="Disordered" evidence="1">
    <location>
        <begin position="30"/>
        <end position="54"/>
    </location>
</feature>
<evidence type="ECO:0000256" key="1">
    <source>
        <dbReference type="SAM" id="MobiDB-lite"/>
    </source>
</evidence>
<dbReference type="Proteomes" id="UP001321498">
    <property type="component" value="Chromosome"/>
</dbReference>